<comment type="caution">
    <text evidence="6">The sequence shown here is derived from an EMBL/GenBank/DDBJ whole genome shotgun (WGS) entry which is preliminary data.</text>
</comment>
<accession>A0ABV1AZT4</accession>
<dbReference type="Gene3D" id="3.20.20.370">
    <property type="entry name" value="Glycoside hydrolase/deacetylase"/>
    <property type="match status" value="1"/>
</dbReference>
<evidence type="ECO:0000256" key="1">
    <source>
        <dbReference type="ARBA" id="ARBA00001946"/>
    </source>
</evidence>
<evidence type="ECO:0000256" key="4">
    <source>
        <dbReference type="ARBA" id="ARBA00022842"/>
    </source>
</evidence>
<keyword evidence="7" id="KW-1185">Reference proteome</keyword>
<dbReference type="PANTHER" id="PTHR31609:SF1">
    <property type="entry name" value="CARBOHYDRATE DEACETYLASE"/>
    <property type="match status" value="1"/>
</dbReference>
<evidence type="ECO:0000256" key="2">
    <source>
        <dbReference type="ARBA" id="ARBA00022723"/>
    </source>
</evidence>
<protein>
    <submittedName>
        <fullName evidence="6">ChbG/HpnK family deacetylase</fullName>
    </submittedName>
</protein>
<gene>
    <name evidence="6" type="ORF">WMO44_11495</name>
</gene>
<reference evidence="6 7" key="1">
    <citation type="submission" date="2024-03" db="EMBL/GenBank/DDBJ databases">
        <title>Human intestinal bacterial collection.</title>
        <authorList>
            <person name="Pauvert C."/>
            <person name="Hitch T.C.A."/>
            <person name="Clavel T."/>
        </authorList>
    </citation>
    <scope>NUCLEOTIDE SEQUENCE [LARGE SCALE GENOMIC DNA]</scope>
    <source>
        <strain evidence="6 7">CLA-AA-H175</strain>
    </source>
</reference>
<name>A0ABV1AZT4_9FIRM</name>
<keyword evidence="2" id="KW-0479">Metal-binding</keyword>
<dbReference type="Proteomes" id="UP001457197">
    <property type="component" value="Unassembled WGS sequence"/>
</dbReference>
<keyword evidence="4" id="KW-0460">Magnesium</keyword>
<evidence type="ECO:0000313" key="6">
    <source>
        <dbReference type="EMBL" id="MEQ2362757.1"/>
    </source>
</evidence>
<evidence type="ECO:0000313" key="7">
    <source>
        <dbReference type="Proteomes" id="UP001457197"/>
    </source>
</evidence>
<keyword evidence="3" id="KW-0378">Hydrolase</keyword>
<comment type="cofactor">
    <cofactor evidence="1">
        <name>Mg(2+)</name>
        <dbReference type="ChEBI" id="CHEBI:18420"/>
    </cofactor>
</comment>
<evidence type="ECO:0000256" key="5">
    <source>
        <dbReference type="ARBA" id="ARBA00023277"/>
    </source>
</evidence>
<dbReference type="Pfam" id="PF04794">
    <property type="entry name" value="YdjC"/>
    <property type="match status" value="1"/>
</dbReference>
<evidence type="ECO:0000256" key="3">
    <source>
        <dbReference type="ARBA" id="ARBA00022801"/>
    </source>
</evidence>
<proteinExistence type="predicted"/>
<organism evidence="6 7">
    <name type="scientific">Faecalibacterium tardum</name>
    <dbReference type="NCBI Taxonomy" id="3133156"/>
    <lineage>
        <taxon>Bacteria</taxon>
        <taxon>Bacillati</taxon>
        <taxon>Bacillota</taxon>
        <taxon>Clostridia</taxon>
        <taxon>Eubacteriales</taxon>
        <taxon>Oscillospiraceae</taxon>
        <taxon>Faecalibacterium</taxon>
    </lineage>
</organism>
<sequence>MKQQTGAEMKQKTCRVIINADDFGQTESCTKAIYEAFESDLITDTTMVANGDAMELAFALASQMQGRVGVHLNLTEGTALTPEIQQNPKFVSHGRFTDYFKGRGTYFLHLSKKDRQDLYTELTAQVDRLMDEGIEISHVDSHHHIHCNWMLAPIIFRVCREHSIYRIRCHKNVAGRFRLWNGLYARLYRFRLRWSGFRFPDHFESIRMYEKPLAGISEMMVHPDYNPDGLLIDRQKKEHLPDGQIIAQGQDLESLVRKHSGNAQKIKYDLL</sequence>
<dbReference type="EMBL" id="JBBMEO010000023">
    <property type="protein sequence ID" value="MEQ2362757.1"/>
    <property type="molecule type" value="Genomic_DNA"/>
</dbReference>
<dbReference type="SUPFAM" id="SSF88713">
    <property type="entry name" value="Glycoside hydrolase/deacetylase"/>
    <property type="match status" value="1"/>
</dbReference>
<dbReference type="InterPro" id="IPR006879">
    <property type="entry name" value="YdjC-like"/>
</dbReference>
<dbReference type="PANTHER" id="PTHR31609">
    <property type="entry name" value="YDJC DEACETYLASE FAMILY MEMBER"/>
    <property type="match status" value="1"/>
</dbReference>
<keyword evidence="5" id="KW-0119">Carbohydrate metabolism</keyword>
<dbReference type="InterPro" id="IPR011330">
    <property type="entry name" value="Glyco_hydro/deAcase_b/a-brl"/>
</dbReference>